<name>A0A4S8PJ33_9ACTN</name>
<organism evidence="1 2">
    <name type="scientific">Glycomyces paridis</name>
    <dbReference type="NCBI Taxonomy" id="2126555"/>
    <lineage>
        <taxon>Bacteria</taxon>
        <taxon>Bacillati</taxon>
        <taxon>Actinomycetota</taxon>
        <taxon>Actinomycetes</taxon>
        <taxon>Glycomycetales</taxon>
        <taxon>Glycomycetaceae</taxon>
        <taxon>Glycomyces</taxon>
    </lineage>
</organism>
<protein>
    <submittedName>
        <fullName evidence="1">Uncharacterized protein</fullName>
    </submittedName>
</protein>
<sequence>MAQVQSTATHLVVTLTGARRAFGRWRPLSFPWTQVTGVRVDPEAARRFPGARWGVASNIPGVINLGSFRRNGSRDFWDVADPTRAVVVELRDAKYDRLLLEVDDPQATAAAIRPRLARER</sequence>
<dbReference type="AlphaFoldDB" id="A0A4S8PJ33"/>
<evidence type="ECO:0000313" key="1">
    <source>
        <dbReference type="EMBL" id="THV30693.1"/>
    </source>
</evidence>
<gene>
    <name evidence="1" type="ORF">E9998_04720</name>
</gene>
<dbReference type="OrthoDB" id="530515at2"/>
<dbReference type="Proteomes" id="UP000305792">
    <property type="component" value="Unassembled WGS sequence"/>
</dbReference>
<dbReference type="EMBL" id="STGX01000003">
    <property type="protein sequence ID" value="THV30693.1"/>
    <property type="molecule type" value="Genomic_DNA"/>
</dbReference>
<keyword evidence="2" id="KW-1185">Reference proteome</keyword>
<evidence type="ECO:0000313" key="2">
    <source>
        <dbReference type="Proteomes" id="UP000305792"/>
    </source>
</evidence>
<proteinExistence type="predicted"/>
<dbReference type="RefSeq" id="WP_136528557.1">
    <property type="nucleotide sequence ID" value="NZ_STGX01000003.1"/>
</dbReference>
<accession>A0A4S8PJ33</accession>
<reference evidence="1 2" key="1">
    <citation type="journal article" date="2018" name="Int. J. Syst. Evol. Microbiol.">
        <title>Glycomyces paridis sp. nov., isolated from the medicinal plant Paris polyphylla.</title>
        <authorList>
            <person name="Fang X.M."/>
            <person name="Bai J.L."/>
            <person name="Su J."/>
            <person name="Zhao L.L."/>
            <person name="Liu H.Y."/>
            <person name="Ma B.P."/>
            <person name="Zhang Y.Q."/>
            <person name="Yu L.Y."/>
        </authorList>
    </citation>
    <scope>NUCLEOTIDE SEQUENCE [LARGE SCALE GENOMIC DNA]</scope>
    <source>
        <strain evidence="1 2">CPCC 204357</strain>
    </source>
</reference>
<comment type="caution">
    <text evidence="1">The sequence shown here is derived from an EMBL/GenBank/DDBJ whole genome shotgun (WGS) entry which is preliminary data.</text>
</comment>